<reference evidence="3 4" key="1">
    <citation type="submission" date="2022-02" db="EMBL/GenBank/DDBJ databases">
        <title>Paenibacillus sp. MBLB1776 Whole Genome Shotgun Sequencing.</title>
        <authorList>
            <person name="Hwang C.Y."/>
            <person name="Cho E.-S."/>
            <person name="Seo M.-J."/>
        </authorList>
    </citation>
    <scope>NUCLEOTIDE SEQUENCE [LARGE SCALE GENOMIC DNA]</scope>
    <source>
        <strain evidence="3 4">MBLB1776</strain>
    </source>
</reference>
<evidence type="ECO:0000256" key="1">
    <source>
        <dbReference type="SAM" id="MobiDB-lite"/>
    </source>
</evidence>
<keyword evidence="2" id="KW-1133">Transmembrane helix</keyword>
<dbReference type="RefSeq" id="WP_315605256.1">
    <property type="nucleotide sequence ID" value="NZ_CP130318.1"/>
</dbReference>
<name>A0AA96LG54_9BACL</name>
<protein>
    <recommendedName>
        <fullName evidence="5">Spore coat protein</fullName>
    </recommendedName>
</protein>
<dbReference type="AlphaFoldDB" id="A0AA96LG54"/>
<gene>
    <name evidence="3" type="ORF">MJA45_28455</name>
</gene>
<evidence type="ECO:0000313" key="4">
    <source>
        <dbReference type="Proteomes" id="UP001305702"/>
    </source>
</evidence>
<feature type="transmembrane region" description="Helical" evidence="2">
    <location>
        <begin position="12"/>
        <end position="30"/>
    </location>
</feature>
<dbReference type="KEGG" id="paun:MJA45_28455"/>
<organism evidence="3 4">
    <name type="scientific">Paenibacillus aurantius</name>
    <dbReference type="NCBI Taxonomy" id="2918900"/>
    <lineage>
        <taxon>Bacteria</taxon>
        <taxon>Bacillati</taxon>
        <taxon>Bacillota</taxon>
        <taxon>Bacilli</taxon>
        <taxon>Bacillales</taxon>
        <taxon>Paenibacillaceae</taxon>
        <taxon>Paenibacillus</taxon>
    </lineage>
</organism>
<keyword evidence="2" id="KW-0472">Membrane</keyword>
<dbReference type="EMBL" id="CP130318">
    <property type="protein sequence ID" value="WNQ11480.1"/>
    <property type="molecule type" value="Genomic_DNA"/>
</dbReference>
<evidence type="ECO:0000256" key="2">
    <source>
        <dbReference type="SAM" id="Phobius"/>
    </source>
</evidence>
<keyword evidence="2" id="KW-0812">Transmembrane</keyword>
<evidence type="ECO:0000313" key="3">
    <source>
        <dbReference type="EMBL" id="WNQ11480.1"/>
    </source>
</evidence>
<keyword evidence="4" id="KW-1185">Reference proteome</keyword>
<evidence type="ECO:0008006" key="5">
    <source>
        <dbReference type="Google" id="ProtNLM"/>
    </source>
</evidence>
<feature type="region of interest" description="Disordered" evidence="1">
    <location>
        <begin position="74"/>
        <end position="108"/>
    </location>
</feature>
<proteinExistence type="predicted"/>
<dbReference type="Proteomes" id="UP001305702">
    <property type="component" value="Chromosome"/>
</dbReference>
<accession>A0AA96LG54</accession>
<sequence>MTRFVTWLAKKIAATVLISVMTIYVTWLTVHTYVDQLLAKYHLETPGQNMQFSDFLANVSSGLNIFRQSSGKAKEQAVETMTNGRDGGGTGAADQSTTANPSEPPVPRGEGAVEVWGQTTTGSGQNLVMSAEDFIKKKEKLSDEDKMKIFTTLAGSLPASELQTLSAMAEDGITGEEMGKIQSMIDKYIKPEQVKELTAILNKYN</sequence>